<accession>A0A1E3IFJ0</accession>
<dbReference type="AlphaFoldDB" id="A0A1E3IFJ0"/>
<dbReference type="EMBL" id="AWGH01000028">
    <property type="protein sequence ID" value="ODN87382.1"/>
    <property type="molecule type" value="Genomic_DNA"/>
</dbReference>
<protein>
    <submittedName>
        <fullName evidence="1">Uncharacterized protein</fullName>
    </submittedName>
</protein>
<name>A0A1E3IFJ0_9TREE</name>
<dbReference type="GeneID" id="30196217"/>
<dbReference type="RefSeq" id="XP_019028942.1">
    <property type="nucleotide sequence ID" value="XM_019179024.1"/>
</dbReference>
<evidence type="ECO:0000313" key="2">
    <source>
        <dbReference type="Proteomes" id="UP000094819"/>
    </source>
</evidence>
<evidence type="ECO:0000313" key="1">
    <source>
        <dbReference type="EMBL" id="ODN87382.1"/>
    </source>
</evidence>
<gene>
    <name evidence="1" type="ORF">L198_07006</name>
</gene>
<reference evidence="1 2" key="1">
    <citation type="submission" date="2016-06" db="EMBL/GenBank/DDBJ databases">
        <title>Evolution of pathogenesis and genome organization in the Tremellales.</title>
        <authorList>
            <person name="Cuomo C."/>
            <person name="Litvintseva A."/>
            <person name="Heitman J."/>
            <person name="Chen Y."/>
            <person name="Sun S."/>
            <person name="Springer D."/>
            <person name="Dromer F."/>
            <person name="Young S."/>
            <person name="Zeng Q."/>
            <person name="Chapman S."/>
            <person name="Gujja S."/>
            <person name="Saif S."/>
            <person name="Birren B."/>
        </authorList>
    </citation>
    <scope>NUCLEOTIDE SEQUENCE [LARGE SCALE GENOMIC DNA]</scope>
    <source>
        <strain evidence="1 2">CBS 7118</strain>
    </source>
</reference>
<comment type="caution">
    <text evidence="1">The sequence shown here is derived from an EMBL/GenBank/DDBJ whole genome shotgun (WGS) entry which is preliminary data.</text>
</comment>
<proteinExistence type="predicted"/>
<organism evidence="1 2">
    <name type="scientific">Cryptococcus wingfieldii CBS 7118</name>
    <dbReference type="NCBI Taxonomy" id="1295528"/>
    <lineage>
        <taxon>Eukaryota</taxon>
        <taxon>Fungi</taxon>
        <taxon>Dikarya</taxon>
        <taxon>Basidiomycota</taxon>
        <taxon>Agaricomycotina</taxon>
        <taxon>Tremellomycetes</taxon>
        <taxon>Tremellales</taxon>
        <taxon>Cryptococcaceae</taxon>
        <taxon>Cryptococcus</taxon>
    </lineage>
</organism>
<keyword evidence="2" id="KW-1185">Reference proteome</keyword>
<dbReference type="Proteomes" id="UP000094819">
    <property type="component" value="Unassembled WGS sequence"/>
</dbReference>
<sequence length="167" mass="19152">MDECGFNLGAKCLERRCRREAPTPKNAQKSPTSPTSDHMSVITFIGTTLRSRSRTHLLSSIKGQKLMETWFRVDKEVGAAGPANADSGFLQHLSFMKKVAFWRAFDPSYPPSCRQRFVILLRVLIMDGHESSHYGRLLSKACWERKHQRAHICQAKTQWQVPANYWT</sequence>